<evidence type="ECO:0000313" key="4">
    <source>
        <dbReference type="Proteomes" id="UP000483672"/>
    </source>
</evidence>
<gene>
    <name evidence="2" type="ORF">TWF106_009655</name>
    <name evidence="1" type="ORF">TWF191_001013</name>
</gene>
<evidence type="ECO:0000313" key="3">
    <source>
        <dbReference type="Proteomes" id="UP000472727"/>
    </source>
</evidence>
<protein>
    <submittedName>
        <fullName evidence="2">Uncharacterized protein</fullName>
    </submittedName>
</protein>
<dbReference type="Proteomes" id="UP000472727">
    <property type="component" value="Unassembled WGS sequence"/>
</dbReference>
<dbReference type="EMBL" id="WIPF01000114">
    <property type="protein sequence ID" value="KAF3207436.1"/>
    <property type="molecule type" value="Genomic_DNA"/>
</dbReference>
<sequence>MFKKKAAISIPEPGHLAGQMKWHITRYPRPAGTLIKLGNVLTDPYDPETCINRRSKVIPIDQADLLDQSDIFRTAITATTIKQRSASAGVEAPVWAPLVDLGLMAEVGKTKEYHVSVNTEAVTAEVFLPPDQWLSELLEDPQVVQHIREQFFPTLYVIIGVATASKVRILESSSSNHNTAIGGSATLTPAGIGANVGVSDEEGGNTTVEYSIPNSSNQRVDFAYRVRKFRYSKLRRKLDYGYKDVTDGALMDWGHLSYNIPDDMGSLEDEKTEYIPKYLSLDTMDFDGEDL</sequence>
<dbReference type="Proteomes" id="UP000483672">
    <property type="component" value="Unassembled WGS sequence"/>
</dbReference>
<evidence type="ECO:0000313" key="1">
    <source>
        <dbReference type="EMBL" id="KAF3207436.1"/>
    </source>
</evidence>
<dbReference type="EMBL" id="WIWS01000066">
    <property type="protein sequence ID" value="KAF3213078.1"/>
    <property type="molecule type" value="Genomic_DNA"/>
</dbReference>
<comment type="caution">
    <text evidence="2">The sequence shown here is derived from an EMBL/GenBank/DDBJ whole genome shotgun (WGS) entry which is preliminary data.</text>
</comment>
<evidence type="ECO:0000313" key="2">
    <source>
        <dbReference type="EMBL" id="KAF3213078.1"/>
    </source>
</evidence>
<reference evidence="3 4" key="1">
    <citation type="submission" date="2019-06" db="EMBL/GenBank/DDBJ databases">
        <authorList>
            <person name="Palmer J.M."/>
        </authorList>
    </citation>
    <scope>NUCLEOTIDE SEQUENCE [LARGE SCALE GENOMIC DNA]</scope>
    <source>
        <strain evidence="2 3">TWF106</strain>
        <strain evidence="1 4">TWF191</strain>
    </source>
</reference>
<accession>A0A7C8QJN9</accession>
<proteinExistence type="predicted"/>
<name>A0A7C8QJN9_ORBOL</name>
<dbReference type="AlphaFoldDB" id="A0A7C8QJN9"/>
<organism evidence="2 3">
    <name type="scientific">Orbilia oligospora</name>
    <name type="common">Nematode-trapping fungus</name>
    <name type="synonym">Arthrobotrys oligospora</name>
    <dbReference type="NCBI Taxonomy" id="2813651"/>
    <lineage>
        <taxon>Eukaryota</taxon>
        <taxon>Fungi</taxon>
        <taxon>Dikarya</taxon>
        <taxon>Ascomycota</taxon>
        <taxon>Pezizomycotina</taxon>
        <taxon>Orbiliomycetes</taxon>
        <taxon>Orbiliales</taxon>
        <taxon>Orbiliaceae</taxon>
        <taxon>Orbilia</taxon>
    </lineage>
</organism>